<evidence type="ECO:0000313" key="2">
    <source>
        <dbReference type="Proteomes" id="UP000813385"/>
    </source>
</evidence>
<evidence type="ECO:0000313" key="1">
    <source>
        <dbReference type="EMBL" id="KAH7353307.1"/>
    </source>
</evidence>
<accession>A0A8K0T4Y7</accession>
<sequence>MLDGCWMGWETYVVAGAVSVLVGLCLLVDAAAAAAPATTAFREVEVHRHLSCVSAMLLRTVGACRSRWQTTGSGGPT</sequence>
<reference evidence="1" key="1">
    <citation type="journal article" date="2021" name="Nat. Commun.">
        <title>Genetic determinants of endophytism in the Arabidopsis root mycobiome.</title>
        <authorList>
            <person name="Mesny F."/>
            <person name="Miyauchi S."/>
            <person name="Thiergart T."/>
            <person name="Pickel B."/>
            <person name="Atanasova L."/>
            <person name="Karlsson M."/>
            <person name="Huettel B."/>
            <person name="Barry K.W."/>
            <person name="Haridas S."/>
            <person name="Chen C."/>
            <person name="Bauer D."/>
            <person name="Andreopoulos W."/>
            <person name="Pangilinan J."/>
            <person name="LaButti K."/>
            <person name="Riley R."/>
            <person name="Lipzen A."/>
            <person name="Clum A."/>
            <person name="Drula E."/>
            <person name="Henrissat B."/>
            <person name="Kohler A."/>
            <person name="Grigoriev I.V."/>
            <person name="Martin F.M."/>
            <person name="Hacquard S."/>
        </authorList>
    </citation>
    <scope>NUCLEOTIDE SEQUENCE</scope>
    <source>
        <strain evidence="1">MPI-CAGE-AT-0016</strain>
    </source>
</reference>
<gene>
    <name evidence="1" type="ORF">B0T11DRAFT_286617</name>
</gene>
<dbReference type="Proteomes" id="UP000813385">
    <property type="component" value="Unassembled WGS sequence"/>
</dbReference>
<proteinExistence type="predicted"/>
<protein>
    <submittedName>
        <fullName evidence="1">Uncharacterized protein</fullName>
    </submittedName>
</protein>
<comment type="caution">
    <text evidence="1">The sequence shown here is derived from an EMBL/GenBank/DDBJ whole genome shotgun (WGS) entry which is preliminary data.</text>
</comment>
<dbReference type="EMBL" id="JAGPXD010000005">
    <property type="protein sequence ID" value="KAH7353307.1"/>
    <property type="molecule type" value="Genomic_DNA"/>
</dbReference>
<name>A0A8K0T4Y7_9PEZI</name>
<keyword evidence="2" id="KW-1185">Reference proteome</keyword>
<dbReference type="AlphaFoldDB" id="A0A8K0T4Y7"/>
<organism evidence="1 2">
    <name type="scientific">Plectosphaerella cucumerina</name>
    <dbReference type="NCBI Taxonomy" id="40658"/>
    <lineage>
        <taxon>Eukaryota</taxon>
        <taxon>Fungi</taxon>
        <taxon>Dikarya</taxon>
        <taxon>Ascomycota</taxon>
        <taxon>Pezizomycotina</taxon>
        <taxon>Sordariomycetes</taxon>
        <taxon>Hypocreomycetidae</taxon>
        <taxon>Glomerellales</taxon>
        <taxon>Plectosphaerellaceae</taxon>
        <taxon>Plectosphaerella</taxon>
    </lineage>
</organism>